<feature type="coiled-coil region" evidence="1">
    <location>
        <begin position="55"/>
        <end position="96"/>
    </location>
</feature>
<dbReference type="RefSeq" id="WP_196986273.1">
    <property type="nucleotide sequence ID" value="NZ_JADWYS010000001.1"/>
</dbReference>
<accession>A0A931H4L4</accession>
<organism evidence="3 4">
    <name type="scientific">Caenimonas aquaedulcis</name>
    <dbReference type="NCBI Taxonomy" id="2793270"/>
    <lineage>
        <taxon>Bacteria</taxon>
        <taxon>Pseudomonadati</taxon>
        <taxon>Pseudomonadota</taxon>
        <taxon>Betaproteobacteria</taxon>
        <taxon>Burkholderiales</taxon>
        <taxon>Comamonadaceae</taxon>
        <taxon>Caenimonas</taxon>
    </lineage>
</organism>
<dbReference type="Proteomes" id="UP000651050">
    <property type="component" value="Unassembled WGS sequence"/>
</dbReference>
<sequence>MSPKIPGGRPARPIEDATRRTEQVQKDLAVSSADLHLTNTILTHSLPDPLKKVEVRKALEQNVAVEEKVAEAAEELAEVTELLHEEVAQRRHLERQLHQRGA</sequence>
<evidence type="ECO:0000256" key="1">
    <source>
        <dbReference type="SAM" id="Coils"/>
    </source>
</evidence>
<comment type="caution">
    <text evidence="3">The sequence shown here is derived from an EMBL/GenBank/DDBJ whole genome shotgun (WGS) entry which is preliminary data.</text>
</comment>
<evidence type="ECO:0000313" key="4">
    <source>
        <dbReference type="Proteomes" id="UP000651050"/>
    </source>
</evidence>
<dbReference type="EMBL" id="JADWYS010000001">
    <property type="protein sequence ID" value="MBG9388407.1"/>
    <property type="molecule type" value="Genomic_DNA"/>
</dbReference>
<dbReference type="AlphaFoldDB" id="A0A931H4L4"/>
<gene>
    <name evidence="3" type="ORF">I5803_10270</name>
</gene>
<reference evidence="3" key="1">
    <citation type="submission" date="2020-11" db="EMBL/GenBank/DDBJ databases">
        <title>Bacterial whole genome sequence for Caenimonas sp. DR4.4.</title>
        <authorList>
            <person name="Le V."/>
            <person name="Ko S.-R."/>
            <person name="Ahn C.-Y."/>
            <person name="Oh H.-M."/>
        </authorList>
    </citation>
    <scope>NUCLEOTIDE SEQUENCE</scope>
    <source>
        <strain evidence="3">DR4.4</strain>
    </source>
</reference>
<keyword evidence="1" id="KW-0175">Coiled coil</keyword>
<proteinExistence type="predicted"/>
<evidence type="ECO:0000256" key="2">
    <source>
        <dbReference type="SAM" id="MobiDB-lite"/>
    </source>
</evidence>
<feature type="region of interest" description="Disordered" evidence="2">
    <location>
        <begin position="1"/>
        <end position="23"/>
    </location>
</feature>
<protein>
    <submittedName>
        <fullName evidence="3">Uncharacterized protein</fullName>
    </submittedName>
</protein>
<keyword evidence="4" id="KW-1185">Reference proteome</keyword>
<name>A0A931H4L4_9BURK</name>
<evidence type="ECO:0000313" key="3">
    <source>
        <dbReference type="EMBL" id="MBG9388407.1"/>
    </source>
</evidence>
<feature type="compositionally biased region" description="Basic and acidic residues" evidence="2">
    <location>
        <begin position="12"/>
        <end position="23"/>
    </location>
</feature>